<feature type="transmembrane region" description="Helical" evidence="1">
    <location>
        <begin position="70"/>
        <end position="88"/>
    </location>
</feature>
<dbReference type="Proteomes" id="UP000261811">
    <property type="component" value="Unassembled WGS sequence"/>
</dbReference>
<evidence type="ECO:0000313" key="3">
    <source>
        <dbReference type="Proteomes" id="UP000261811"/>
    </source>
</evidence>
<dbReference type="GO" id="GO:0016787">
    <property type="term" value="F:hydrolase activity"/>
    <property type="evidence" value="ECO:0007669"/>
    <property type="project" value="UniProtKB-KW"/>
</dbReference>
<accession>A0A372JDZ5</accession>
<dbReference type="AlphaFoldDB" id="A0A372JDZ5"/>
<gene>
    <name evidence="2" type="ORF">DZF91_28775</name>
</gene>
<keyword evidence="1" id="KW-1133">Transmembrane helix</keyword>
<proteinExistence type="predicted"/>
<feature type="transmembrane region" description="Helical" evidence="1">
    <location>
        <begin position="20"/>
        <end position="38"/>
    </location>
</feature>
<keyword evidence="1" id="KW-0472">Membrane</keyword>
<name>A0A372JDZ5_9ACTN</name>
<feature type="non-terminal residue" evidence="2">
    <location>
        <position position="114"/>
    </location>
</feature>
<organism evidence="2 3">
    <name type="scientific">Actinomadura logoneensis</name>
    <dbReference type="NCBI Taxonomy" id="2293572"/>
    <lineage>
        <taxon>Bacteria</taxon>
        <taxon>Bacillati</taxon>
        <taxon>Actinomycetota</taxon>
        <taxon>Actinomycetes</taxon>
        <taxon>Streptosporangiales</taxon>
        <taxon>Thermomonosporaceae</taxon>
        <taxon>Actinomadura</taxon>
    </lineage>
</organism>
<keyword evidence="2" id="KW-0378">Hydrolase</keyword>
<feature type="transmembrane region" description="Helical" evidence="1">
    <location>
        <begin position="45"/>
        <end position="64"/>
    </location>
</feature>
<protein>
    <submittedName>
        <fullName evidence="2">Phosphohydrolase</fullName>
    </submittedName>
</protein>
<keyword evidence="1" id="KW-0812">Transmembrane</keyword>
<reference evidence="2 3" key="1">
    <citation type="submission" date="2018-08" db="EMBL/GenBank/DDBJ databases">
        <title>Actinomadura jelena sp. nov., a novel Actinomycete isolated from soil in Chad.</title>
        <authorList>
            <person name="Shi L."/>
        </authorList>
    </citation>
    <scope>NUCLEOTIDE SEQUENCE [LARGE SCALE GENOMIC DNA]</scope>
    <source>
        <strain evidence="2 3">NEAU-G17</strain>
    </source>
</reference>
<comment type="caution">
    <text evidence="2">The sequence shown here is derived from an EMBL/GenBank/DDBJ whole genome shotgun (WGS) entry which is preliminary data.</text>
</comment>
<keyword evidence="3" id="KW-1185">Reference proteome</keyword>
<evidence type="ECO:0000313" key="2">
    <source>
        <dbReference type="EMBL" id="RFU38233.1"/>
    </source>
</evidence>
<sequence>MPAQPAERRAWQAVDPGQLLLVSAAVLLVIGALTQVAASGLRQPNIAVVFGVLIALGELFRMVMPGNREVAPIATAGAVGYALLAGVGPRGAPRDAPFGGVPATHSALQVVAVT</sequence>
<evidence type="ECO:0000256" key="1">
    <source>
        <dbReference type="SAM" id="Phobius"/>
    </source>
</evidence>
<dbReference type="EMBL" id="QURH01000847">
    <property type="protein sequence ID" value="RFU38233.1"/>
    <property type="molecule type" value="Genomic_DNA"/>
</dbReference>